<feature type="domain" description="Translation initiation factor IF2/IF5" evidence="4">
    <location>
        <begin position="30"/>
        <end position="137"/>
    </location>
</feature>
<keyword evidence="3" id="KW-0648">Protein biosynthesis</keyword>
<reference evidence="5" key="1">
    <citation type="submission" date="2018-05" db="EMBL/GenBank/DDBJ databases">
        <authorList>
            <person name="Lanie J.A."/>
            <person name="Ng W.-L."/>
            <person name="Kazmierczak K.M."/>
            <person name="Andrzejewski T.M."/>
            <person name="Davidsen T.M."/>
            <person name="Wayne K.J."/>
            <person name="Tettelin H."/>
            <person name="Glass J.I."/>
            <person name="Rusch D."/>
            <person name="Podicherti R."/>
            <person name="Tsui H.-C.T."/>
            <person name="Winkler M.E."/>
        </authorList>
    </citation>
    <scope>NUCLEOTIDE SEQUENCE</scope>
</reference>
<dbReference type="FunFam" id="3.30.30.170:FF:000001">
    <property type="entry name" value="Eukaryotic translation initiation factor 2 subunit"/>
    <property type="match status" value="1"/>
</dbReference>
<accession>A0A382PQV8</accession>
<comment type="similarity">
    <text evidence="1">Belongs to the eIF-2-beta/eIF-5 family.</text>
</comment>
<evidence type="ECO:0000256" key="1">
    <source>
        <dbReference type="ARBA" id="ARBA00010397"/>
    </source>
</evidence>
<dbReference type="PANTHER" id="PTHR23001">
    <property type="entry name" value="EUKARYOTIC TRANSLATION INITIATION FACTOR"/>
    <property type="match status" value="1"/>
</dbReference>
<protein>
    <recommendedName>
        <fullName evidence="4">Translation initiation factor IF2/IF5 domain-containing protein</fullName>
    </recommendedName>
</protein>
<dbReference type="InterPro" id="IPR045196">
    <property type="entry name" value="IF2/IF5"/>
</dbReference>
<dbReference type="InterPro" id="IPR016189">
    <property type="entry name" value="Transl_init_fac_IF2/IF5_N"/>
</dbReference>
<keyword evidence="2" id="KW-0396">Initiation factor</keyword>
<dbReference type="SUPFAM" id="SSF75689">
    <property type="entry name" value="Zinc-binding domain of translation initiation factor 2 beta"/>
    <property type="match status" value="1"/>
</dbReference>
<dbReference type="NCBIfam" id="NF003067">
    <property type="entry name" value="PRK03988.1"/>
    <property type="match status" value="1"/>
</dbReference>
<gene>
    <name evidence="5" type="ORF">METZ01_LOCUS327909</name>
</gene>
<dbReference type="AlphaFoldDB" id="A0A382PQV8"/>
<sequence length="145" mass="16859">VFFILLAKSDYEKLLKRIEKNLSKDTQANDARFELPPVDVMWEGQRTFFRNFAEYPKIMRRDPDKLLQYLSKEFAVPAERVGDSAIFVGKRDPDDFTRLLKIYVSDYIECPTCKSPDTKIEKEKRISFLICEACGAKSTIKGKYA</sequence>
<dbReference type="InterPro" id="IPR002735">
    <property type="entry name" value="Transl_init_fac_IF2/IF5_dom"/>
</dbReference>
<dbReference type="Pfam" id="PF01873">
    <property type="entry name" value="eIF-5_eIF-2B"/>
    <property type="match status" value="1"/>
</dbReference>
<feature type="non-terminal residue" evidence="5">
    <location>
        <position position="1"/>
    </location>
</feature>
<evidence type="ECO:0000256" key="3">
    <source>
        <dbReference type="ARBA" id="ARBA00022917"/>
    </source>
</evidence>
<dbReference type="EMBL" id="UINC01108734">
    <property type="protein sequence ID" value="SVC75055.1"/>
    <property type="molecule type" value="Genomic_DNA"/>
</dbReference>
<evidence type="ECO:0000256" key="2">
    <source>
        <dbReference type="ARBA" id="ARBA00022540"/>
    </source>
</evidence>
<dbReference type="GO" id="GO:0003743">
    <property type="term" value="F:translation initiation factor activity"/>
    <property type="evidence" value="ECO:0007669"/>
    <property type="project" value="UniProtKB-KW"/>
</dbReference>
<dbReference type="PANTHER" id="PTHR23001:SF3">
    <property type="entry name" value="EUKARYOTIC TRANSLATION INITIATION FACTOR 2 SUBUNIT 2"/>
    <property type="match status" value="1"/>
</dbReference>
<evidence type="ECO:0000259" key="4">
    <source>
        <dbReference type="SMART" id="SM00653"/>
    </source>
</evidence>
<dbReference type="SUPFAM" id="SSF100966">
    <property type="entry name" value="Translation initiation factor 2 beta, aIF2beta, N-terminal domain"/>
    <property type="match status" value="1"/>
</dbReference>
<organism evidence="5">
    <name type="scientific">marine metagenome</name>
    <dbReference type="NCBI Taxonomy" id="408172"/>
    <lineage>
        <taxon>unclassified sequences</taxon>
        <taxon>metagenomes</taxon>
        <taxon>ecological metagenomes</taxon>
    </lineage>
</organism>
<evidence type="ECO:0000313" key="5">
    <source>
        <dbReference type="EMBL" id="SVC75055.1"/>
    </source>
</evidence>
<dbReference type="InterPro" id="IPR016190">
    <property type="entry name" value="Transl_init_fac_IF2/IF5_Zn-bd"/>
</dbReference>
<dbReference type="Gene3D" id="3.30.30.170">
    <property type="match status" value="1"/>
</dbReference>
<name>A0A382PQV8_9ZZZZ</name>
<proteinExistence type="inferred from homology"/>
<dbReference type="SMART" id="SM00653">
    <property type="entry name" value="eIF2B_5"/>
    <property type="match status" value="1"/>
</dbReference>